<evidence type="ECO:0000313" key="1">
    <source>
        <dbReference type="Proteomes" id="UP000095280"/>
    </source>
</evidence>
<accession>A0A1I8JAN8</accession>
<dbReference type="WBParaSite" id="maker-uti_cns_0046382-snap-gene-0.3-mRNA-1">
    <property type="protein sequence ID" value="maker-uti_cns_0046382-snap-gene-0.3-mRNA-1"/>
    <property type="gene ID" value="maker-uti_cns_0046382-snap-gene-0.3"/>
</dbReference>
<dbReference type="Proteomes" id="UP000095280">
    <property type="component" value="Unplaced"/>
</dbReference>
<sequence length="82" mass="10000">ELQLQYIAKRSVKTLYTETISWNSTRGFWHRLGFEFSKRRLRIAVDCRIIVDRQLQQPLRWDLFRSRLSFRKPSLLSERMGL</sequence>
<evidence type="ECO:0000313" key="2">
    <source>
        <dbReference type="WBParaSite" id="maker-uti_cns_0046382-snap-gene-0.3-mRNA-1"/>
    </source>
</evidence>
<name>A0A1I8JAN8_9PLAT</name>
<dbReference type="WBParaSite" id="maker-uti_cns_0046841-snap-gene-0.8-mRNA-1">
    <property type="protein sequence ID" value="maker-uti_cns_0046841-snap-gene-0.8-mRNA-1"/>
    <property type="gene ID" value="maker-uti_cns_0046841-snap-gene-0.8"/>
</dbReference>
<protein>
    <submittedName>
        <fullName evidence="2 3">N-acetyltransferase domain-containing protein</fullName>
    </submittedName>
</protein>
<evidence type="ECO:0000313" key="3">
    <source>
        <dbReference type="WBParaSite" id="maker-uti_cns_0046841-snap-gene-0.8-mRNA-1"/>
    </source>
</evidence>
<keyword evidence="1" id="KW-1185">Reference proteome</keyword>
<dbReference type="AlphaFoldDB" id="A0A1I8JAN8"/>
<proteinExistence type="predicted"/>
<reference evidence="2 3" key="1">
    <citation type="submission" date="2016-11" db="UniProtKB">
        <authorList>
            <consortium name="WormBaseParasite"/>
        </authorList>
    </citation>
    <scope>IDENTIFICATION</scope>
</reference>
<organism evidence="1 2">
    <name type="scientific">Macrostomum lignano</name>
    <dbReference type="NCBI Taxonomy" id="282301"/>
    <lineage>
        <taxon>Eukaryota</taxon>
        <taxon>Metazoa</taxon>
        <taxon>Spiralia</taxon>
        <taxon>Lophotrochozoa</taxon>
        <taxon>Platyhelminthes</taxon>
        <taxon>Rhabditophora</taxon>
        <taxon>Macrostomorpha</taxon>
        <taxon>Macrostomida</taxon>
        <taxon>Macrostomidae</taxon>
        <taxon>Macrostomum</taxon>
    </lineage>
</organism>